<feature type="compositionally biased region" description="Low complexity" evidence="1">
    <location>
        <begin position="23"/>
        <end position="38"/>
    </location>
</feature>
<feature type="compositionally biased region" description="Basic and acidic residues" evidence="1">
    <location>
        <begin position="204"/>
        <end position="213"/>
    </location>
</feature>
<evidence type="ECO:0000313" key="2">
    <source>
        <dbReference type="EMBL" id="ODG91383.1"/>
    </source>
</evidence>
<sequence>MGLLDKFKKKNKQPFPMNGPNFYNSYQQPYQNLQNPYSAGPNFDQRYPYPQSPQQPYMQHQQQFYPPVQQIVGQQGHYQQPISYQPQLNAHQQYISQNKILQPVPFQNQPVMQPQGGSNYQQQGSQNQYPMTGQPPEKEDDGSPGFFSRLMGGDTSITGVIGGMQKAVQAAQQVTPMIQQYAPAIKNFPSIYKIFKAVNTDDPVDTKKSKKNDSNGIIDVVQTEETKPKKRKKAPIKSEVVEPSNIIEETTSNINPKPKLFM</sequence>
<gene>
    <name evidence="2" type="ORF">BED47_06915</name>
</gene>
<feature type="compositionally biased region" description="Low complexity" evidence="1">
    <location>
        <begin position="113"/>
        <end position="130"/>
    </location>
</feature>
<dbReference type="Pfam" id="PF14181">
    <property type="entry name" value="YqfQ"/>
    <property type="match status" value="1"/>
</dbReference>
<feature type="region of interest" description="Disordered" evidence="1">
    <location>
        <begin position="1"/>
        <end position="42"/>
    </location>
</feature>
<evidence type="ECO:0008006" key="4">
    <source>
        <dbReference type="Google" id="ProtNLM"/>
    </source>
</evidence>
<feature type="region of interest" description="Disordered" evidence="1">
    <location>
        <begin position="107"/>
        <end position="143"/>
    </location>
</feature>
<evidence type="ECO:0000313" key="3">
    <source>
        <dbReference type="Proteomes" id="UP000094580"/>
    </source>
</evidence>
<dbReference type="Proteomes" id="UP000094580">
    <property type="component" value="Unassembled WGS sequence"/>
</dbReference>
<name>A0ABX2ZWE1_9BACI</name>
<dbReference type="RefSeq" id="WP_069034164.1">
    <property type="nucleotide sequence ID" value="NZ_MDKC01000023.1"/>
</dbReference>
<evidence type="ECO:0000256" key="1">
    <source>
        <dbReference type="SAM" id="MobiDB-lite"/>
    </source>
</evidence>
<feature type="region of interest" description="Disordered" evidence="1">
    <location>
        <begin position="204"/>
        <end position="237"/>
    </location>
</feature>
<comment type="caution">
    <text evidence="2">The sequence shown here is derived from an EMBL/GenBank/DDBJ whole genome shotgun (WGS) entry which is preliminary data.</text>
</comment>
<reference evidence="2 3" key="1">
    <citation type="submission" date="2016-07" db="EMBL/GenBank/DDBJ databases">
        <authorList>
            <person name="Townsley L."/>
            <person name="Shank E.A."/>
        </authorList>
    </citation>
    <scope>NUCLEOTIDE SEQUENCE [LARGE SCALE GENOMIC DNA]</scope>
    <source>
        <strain evidence="2 3">CH01</strain>
    </source>
</reference>
<dbReference type="InterPro" id="IPR025571">
    <property type="entry name" value="YqfQ"/>
</dbReference>
<proteinExistence type="predicted"/>
<organism evidence="2 3">
    <name type="scientific">Gottfriedia luciferensis</name>
    <dbReference type="NCBI Taxonomy" id="178774"/>
    <lineage>
        <taxon>Bacteria</taxon>
        <taxon>Bacillati</taxon>
        <taxon>Bacillota</taxon>
        <taxon>Bacilli</taxon>
        <taxon>Bacillales</taxon>
        <taxon>Bacillaceae</taxon>
        <taxon>Gottfriedia</taxon>
    </lineage>
</organism>
<accession>A0ABX2ZWE1</accession>
<keyword evidence="3" id="KW-1185">Reference proteome</keyword>
<dbReference type="EMBL" id="MDKC01000023">
    <property type="protein sequence ID" value="ODG91383.1"/>
    <property type="molecule type" value="Genomic_DNA"/>
</dbReference>
<protein>
    <recommendedName>
        <fullName evidence="4">YqfQ-like protein</fullName>
    </recommendedName>
</protein>